<proteinExistence type="predicted"/>
<keyword evidence="2" id="KW-1185">Reference proteome</keyword>
<dbReference type="RefSeq" id="WP_179634827.1">
    <property type="nucleotide sequence ID" value="NZ_JACCFH010000001.1"/>
</dbReference>
<evidence type="ECO:0000313" key="1">
    <source>
        <dbReference type="EMBL" id="NYG34143.1"/>
    </source>
</evidence>
<dbReference type="Proteomes" id="UP000518288">
    <property type="component" value="Unassembled WGS sequence"/>
</dbReference>
<dbReference type="PROSITE" id="PS51257">
    <property type="entry name" value="PROKAR_LIPOPROTEIN"/>
    <property type="match status" value="1"/>
</dbReference>
<accession>A0A7Y9QZJ7</accession>
<dbReference type="EMBL" id="JACCFH010000001">
    <property type="protein sequence ID" value="NYG34143.1"/>
    <property type="molecule type" value="Genomic_DNA"/>
</dbReference>
<sequence length="170" mass="18905">MNWIRWRSPVLLGLVCFLAGCPDGYPTSHPEDADFPASSVDLTQVQRLQRLNEMGADTSPHLRWNYTLATGCRLQVEHQERRLFARSQVASVPLFGTEIRIEALETEPELYRVIGVRDAAGQAQSQDALTLLHDQGSWPDAIQFRALLTHLQRDCRASGASATPVLSSPP</sequence>
<comment type="caution">
    <text evidence="1">The sequence shown here is derived from an EMBL/GenBank/DDBJ whole genome shotgun (WGS) entry which is preliminary data.</text>
</comment>
<organism evidence="1 2">
    <name type="scientific">Sphaerotilus montanus</name>
    <dbReference type="NCBI Taxonomy" id="522889"/>
    <lineage>
        <taxon>Bacteria</taxon>
        <taxon>Pseudomonadati</taxon>
        <taxon>Pseudomonadota</taxon>
        <taxon>Betaproteobacteria</taxon>
        <taxon>Burkholderiales</taxon>
        <taxon>Sphaerotilaceae</taxon>
        <taxon>Sphaerotilus</taxon>
    </lineage>
</organism>
<name>A0A7Y9QZJ7_9BURK</name>
<evidence type="ECO:0000313" key="2">
    <source>
        <dbReference type="Proteomes" id="UP000518288"/>
    </source>
</evidence>
<gene>
    <name evidence="1" type="ORF">BDD16_003129</name>
</gene>
<reference evidence="1 2" key="1">
    <citation type="submission" date="2020-07" db="EMBL/GenBank/DDBJ databases">
        <title>Genomic Encyclopedia of Archaeal and Bacterial Type Strains, Phase II (KMG-II): from individual species to whole genera.</title>
        <authorList>
            <person name="Goeker M."/>
        </authorList>
    </citation>
    <scope>NUCLEOTIDE SEQUENCE [LARGE SCALE GENOMIC DNA]</scope>
    <source>
        <strain evidence="1 2">DSM 21226</strain>
    </source>
</reference>
<dbReference type="AlphaFoldDB" id="A0A7Y9QZJ7"/>
<evidence type="ECO:0008006" key="3">
    <source>
        <dbReference type="Google" id="ProtNLM"/>
    </source>
</evidence>
<protein>
    <recommendedName>
        <fullName evidence="3">Lipoprotein</fullName>
    </recommendedName>
</protein>